<accession>A0A3B0YVR7</accession>
<dbReference type="GO" id="GO:0015562">
    <property type="term" value="F:efflux transmembrane transporter activity"/>
    <property type="evidence" value="ECO:0007669"/>
    <property type="project" value="InterPro"/>
</dbReference>
<evidence type="ECO:0008006" key="9">
    <source>
        <dbReference type="Google" id="ProtNLM"/>
    </source>
</evidence>
<keyword evidence="4" id="KW-0812">Transmembrane</keyword>
<name>A0A3B0YVR7_9ZZZZ</name>
<keyword evidence="6" id="KW-0998">Cell outer membrane</keyword>
<evidence type="ECO:0000256" key="3">
    <source>
        <dbReference type="ARBA" id="ARBA00022452"/>
    </source>
</evidence>
<proteinExistence type="predicted"/>
<organism evidence="8">
    <name type="scientific">hydrothermal vent metagenome</name>
    <dbReference type="NCBI Taxonomy" id="652676"/>
    <lineage>
        <taxon>unclassified sequences</taxon>
        <taxon>metagenomes</taxon>
        <taxon>ecological metagenomes</taxon>
    </lineage>
</organism>
<dbReference type="InterPro" id="IPR003423">
    <property type="entry name" value="OMP_efflux"/>
</dbReference>
<dbReference type="Pfam" id="PF02321">
    <property type="entry name" value="OEP"/>
    <property type="match status" value="1"/>
</dbReference>
<dbReference type="PANTHER" id="PTHR30026">
    <property type="entry name" value="OUTER MEMBRANE PROTEIN TOLC"/>
    <property type="match status" value="1"/>
</dbReference>
<dbReference type="AlphaFoldDB" id="A0A3B0YVR7"/>
<feature type="region of interest" description="Disordered" evidence="7">
    <location>
        <begin position="35"/>
        <end position="56"/>
    </location>
</feature>
<evidence type="ECO:0000256" key="2">
    <source>
        <dbReference type="ARBA" id="ARBA00022448"/>
    </source>
</evidence>
<keyword evidence="2" id="KW-0813">Transport</keyword>
<reference evidence="8" key="1">
    <citation type="submission" date="2018-06" db="EMBL/GenBank/DDBJ databases">
        <authorList>
            <person name="Zhirakovskaya E."/>
        </authorList>
    </citation>
    <scope>NUCLEOTIDE SEQUENCE</scope>
</reference>
<dbReference type="PANTHER" id="PTHR30026:SF20">
    <property type="entry name" value="OUTER MEMBRANE PROTEIN TOLC"/>
    <property type="match status" value="1"/>
</dbReference>
<keyword evidence="5" id="KW-0472">Membrane</keyword>
<keyword evidence="3" id="KW-1134">Transmembrane beta strand</keyword>
<evidence type="ECO:0000256" key="7">
    <source>
        <dbReference type="SAM" id="MobiDB-lite"/>
    </source>
</evidence>
<gene>
    <name evidence="8" type="ORF">MNBD_GAMMA12-2705</name>
</gene>
<sequence length="480" mass="54186">MIKQLFVNPLLIVCLFISTIMPHSVLAGTDNHLGKRSDNSGGHNTASGGSKRAKLASHKVKQQSLPAVLTLRFALDQVGLHPVMLQRRSAMNLAKANKQLVHSKNNFNVWVNGQLRYVEPLASSSVQSNDDSQLGIVVRKRLYDFGQTGAKLKAAHWQIKKSEWLLLAARDQQQIKIMQAYFAVLLADLAYARDNEAMATAYVAFDKVRHRNTLGQVSDVELLQSETNYQQSRSARYTSDVARRISRAVLANTLNRPGQLSSTLAEPAFNSRKIKFPDLNSIMTQAKKSNRRLLALRSAVVAARKNILAAQAGRRPVLEFEMGGYEYQREIGSRDKARASINIRIPLFTGGQVKAEVARSTAIYYQKRGDLRLWQLRLRQVALELSQAIYVLRARRDTTDKLLEYRELSLDRSRALYELDVRKTLGDAMVKQSAARYEAAKVKYQIILTWARLNLLQGKSIFARHTQKVKKSVSRTLKQE</sequence>
<protein>
    <recommendedName>
        <fullName evidence="9">Outer membrane efflux protein</fullName>
    </recommendedName>
</protein>
<dbReference type="GO" id="GO:0009279">
    <property type="term" value="C:cell outer membrane"/>
    <property type="evidence" value="ECO:0007669"/>
    <property type="project" value="UniProtKB-SubCell"/>
</dbReference>
<evidence type="ECO:0000256" key="1">
    <source>
        <dbReference type="ARBA" id="ARBA00004442"/>
    </source>
</evidence>
<evidence type="ECO:0000313" key="8">
    <source>
        <dbReference type="EMBL" id="VAW79993.1"/>
    </source>
</evidence>
<evidence type="ECO:0000256" key="4">
    <source>
        <dbReference type="ARBA" id="ARBA00022692"/>
    </source>
</evidence>
<dbReference type="EMBL" id="UOFL01000185">
    <property type="protein sequence ID" value="VAW79993.1"/>
    <property type="molecule type" value="Genomic_DNA"/>
</dbReference>
<dbReference type="GO" id="GO:0015288">
    <property type="term" value="F:porin activity"/>
    <property type="evidence" value="ECO:0007669"/>
    <property type="project" value="TreeGrafter"/>
</dbReference>
<dbReference type="GO" id="GO:1990281">
    <property type="term" value="C:efflux pump complex"/>
    <property type="evidence" value="ECO:0007669"/>
    <property type="project" value="TreeGrafter"/>
</dbReference>
<feature type="compositionally biased region" description="Polar residues" evidence="7">
    <location>
        <begin position="39"/>
        <end position="48"/>
    </location>
</feature>
<comment type="subcellular location">
    <subcellularLocation>
        <location evidence="1">Cell outer membrane</location>
    </subcellularLocation>
</comment>
<dbReference type="InterPro" id="IPR051906">
    <property type="entry name" value="TolC-like"/>
</dbReference>
<evidence type="ECO:0000256" key="5">
    <source>
        <dbReference type="ARBA" id="ARBA00023136"/>
    </source>
</evidence>
<evidence type="ECO:0000256" key="6">
    <source>
        <dbReference type="ARBA" id="ARBA00023237"/>
    </source>
</evidence>
<dbReference type="SUPFAM" id="SSF56954">
    <property type="entry name" value="Outer membrane efflux proteins (OEP)"/>
    <property type="match status" value="1"/>
</dbReference>
<dbReference type="Gene3D" id="1.20.1600.10">
    <property type="entry name" value="Outer membrane efflux proteins (OEP)"/>
    <property type="match status" value="1"/>
</dbReference>